<feature type="compositionally biased region" description="Basic and acidic residues" evidence="1">
    <location>
        <begin position="11"/>
        <end position="20"/>
    </location>
</feature>
<dbReference type="AlphaFoldDB" id="A0A4C1Y176"/>
<dbReference type="EMBL" id="BGZK01001007">
    <property type="protein sequence ID" value="GBP68297.1"/>
    <property type="molecule type" value="Genomic_DNA"/>
</dbReference>
<keyword evidence="3" id="KW-1185">Reference proteome</keyword>
<feature type="compositionally biased region" description="Basic residues" evidence="1">
    <location>
        <begin position="1"/>
        <end position="10"/>
    </location>
</feature>
<evidence type="ECO:0000313" key="2">
    <source>
        <dbReference type="EMBL" id="GBP68297.1"/>
    </source>
</evidence>
<organism evidence="2 3">
    <name type="scientific">Eumeta variegata</name>
    <name type="common">Bagworm moth</name>
    <name type="synonym">Eumeta japonica</name>
    <dbReference type="NCBI Taxonomy" id="151549"/>
    <lineage>
        <taxon>Eukaryota</taxon>
        <taxon>Metazoa</taxon>
        <taxon>Ecdysozoa</taxon>
        <taxon>Arthropoda</taxon>
        <taxon>Hexapoda</taxon>
        <taxon>Insecta</taxon>
        <taxon>Pterygota</taxon>
        <taxon>Neoptera</taxon>
        <taxon>Endopterygota</taxon>
        <taxon>Lepidoptera</taxon>
        <taxon>Glossata</taxon>
        <taxon>Ditrysia</taxon>
        <taxon>Tineoidea</taxon>
        <taxon>Psychidae</taxon>
        <taxon>Oiketicinae</taxon>
        <taxon>Eumeta</taxon>
    </lineage>
</organism>
<sequence length="70" mass="8174">MAGRRQRYRNRKWDGKHNRELGPGLKLKTRTRSRRDRAFNNPLSSPSAHSFSIRYPILTQEVGNALVTPR</sequence>
<dbReference type="Proteomes" id="UP000299102">
    <property type="component" value="Unassembled WGS sequence"/>
</dbReference>
<comment type="caution">
    <text evidence="2">The sequence shown here is derived from an EMBL/GenBank/DDBJ whole genome shotgun (WGS) entry which is preliminary data.</text>
</comment>
<proteinExistence type="predicted"/>
<gene>
    <name evidence="2" type="ORF">EVAR_4896_1</name>
</gene>
<name>A0A4C1Y176_EUMVA</name>
<evidence type="ECO:0000256" key="1">
    <source>
        <dbReference type="SAM" id="MobiDB-lite"/>
    </source>
</evidence>
<protein>
    <submittedName>
        <fullName evidence="2">Uncharacterized protein</fullName>
    </submittedName>
</protein>
<evidence type="ECO:0000313" key="3">
    <source>
        <dbReference type="Proteomes" id="UP000299102"/>
    </source>
</evidence>
<accession>A0A4C1Y176</accession>
<reference evidence="2 3" key="1">
    <citation type="journal article" date="2019" name="Commun. Biol.">
        <title>The bagworm genome reveals a unique fibroin gene that provides high tensile strength.</title>
        <authorList>
            <person name="Kono N."/>
            <person name="Nakamura H."/>
            <person name="Ohtoshi R."/>
            <person name="Tomita M."/>
            <person name="Numata K."/>
            <person name="Arakawa K."/>
        </authorList>
    </citation>
    <scope>NUCLEOTIDE SEQUENCE [LARGE SCALE GENOMIC DNA]</scope>
</reference>
<feature type="region of interest" description="Disordered" evidence="1">
    <location>
        <begin position="1"/>
        <end position="47"/>
    </location>
</feature>